<reference evidence="1 2" key="1">
    <citation type="submission" date="2019-03" db="EMBL/GenBank/DDBJ databases">
        <title>First draft genome of Liparis tanakae, snailfish: a comprehensive survey of snailfish specific genes.</title>
        <authorList>
            <person name="Kim W."/>
            <person name="Song I."/>
            <person name="Jeong J.-H."/>
            <person name="Kim D."/>
            <person name="Kim S."/>
            <person name="Ryu S."/>
            <person name="Song J.Y."/>
            <person name="Lee S.K."/>
        </authorList>
    </citation>
    <scope>NUCLEOTIDE SEQUENCE [LARGE SCALE GENOMIC DNA]</scope>
    <source>
        <tissue evidence="1">Muscle</tissue>
    </source>
</reference>
<comment type="caution">
    <text evidence="1">The sequence shown here is derived from an EMBL/GenBank/DDBJ whole genome shotgun (WGS) entry which is preliminary data.</text>
</comment>
<dbReference type="EMBL" id="SRLO01000084">
    <property type="protein sequence ID" value="TNN77357.1"/>
    <property type="molecule type" value="Genomic_DNA"/>
</dbReference>
<evidence type="ECO:0000313" key="1">
    <source>
        <dbReference type="EMBL" id="TNN77357.1"/>
    </source>
</evidence>
<organism evidence="1 2">
    <name type="scientific">Liparis tanakae</name>
    <name type="common">Tanaka's snailfish</name>
    <dbReference type="NCBI Taxonomy" id="230148"/>
    <lineage>
        <taxon>Eukaryota</taxon>
        <taxon>Metazoa</taxon>
        <taxon>Chordata</taxon>
        <taxon>Craniata</taxon>
        <taxon>Vertebrata</taxon>
        <taxon>Euteleostomi</taxon>
        <taxon>Actinopterygii</taxon>
        <taxon>Neopterygii</taxon>
        <taxon>Teleostei</taxon>
        <taxon>Neoteleostei</taxon>
        <taxon>Acanthomorphata</taxon>
        <taxon>Eupercaria</taxon>
        <taxon>Perciformes</taxon>
        <taxon>Cottioidei</taxon>
        <taxon>Cottales</taxon>
        <taxon>Liparidae</taxon>
        <taxon>Liparis</taxon>
    </lineage>
</organism>
<accession>A0A4Z2IHV6</accession>
<keyword evidence="2" id="KW-1185">Reference proteome</keyword>
<sequence>MLHSKVGVVARSCTRRFNLQDIIPYVERVNDENELTLDVFRVSTRHAVSLCRTRQELTCLEVHFLPIIGNGWVGRLPSNRRLRRNSGAKGSVDLRKSLFSVARLFTFQWLNSLTPQAYLFRAQSHDERFVVLKASRAATL</sequence>
<name>A0A4Z2IHV6_9TELE</name>
<protein>
    <submittedName>
        <fullName evidence="1">Uncharacterized protein</fullName>
    </submittedName>
</protein>
<proteinExistence type="predicted"/>
<evidence type="ECO:0000313" key="2">
    <source>
        <dbReference type="Proteomes" id="UP000314294"/>
    </source>
</evidence>
<dbReference type="AlphaFoldDB" id="A0A4Z2IHV6"/>
<dbReference type="Proteomes" id="UP000314294">
    <property type="component" value="Unassembled WGS sequence"/>
</dbReference>
<gene>
    <name evidence="1" type="ORF">EYF80_012471</name>
</gene>